<proteinExistence type="predicted"/>
<comment type="caution">
    <text evidence="2">The sequence shown here is derived from an EMBL/GenBank/DDBJ whole genome shotgun (WGS) entry which is preliminary data.</text>
</comment>
<reference evidence="2 3" key="1">
    <citation type="submission" date="2020-02" db="EMBL/GenBank/DDBJ databases">
        <title>Fructobacillus sp. isolated from paper mulberry of Taiwan.</title>
        <authorList>
            <person name="Lin S.-T."/>
        </authorList>
    </citation>
    <scope>NUCLEOTIDE SEQUENCE [LARGE SCALE GENOMIC DNA]</scope>
    <source>
        <strain evidence="2 3">M1-10</strain>
    </source>
</reference>
<dbReference type="InterPro" id="IPR040704">
    <property type="entry name" value="HEPN_AbiU2"/>
</dbReference>
<organism evidence="2 3">
    <name type="scientific">Fructobacillus papyriferae</name>
    <dbReference type="NCBI Taxonomy" id="2713171"/>
    <lineage>
        <taxon>Bacteria</taxon>
        <taxon>Bacillati</taxon>
        <taxon>Bacillota</taxon>
        <taxon>Bacilli</taxon>
        <taxon>Lactobacillales</taxon>
        <taxon>Lactobacillaceae</taxon>
        <taxon>Fructobacillus</taxon>
    </lineage>
</organism>
<accession>A0ABS5QQV1</accession>
<dbReference type="Proteomes" id="UP001519418">
    <property type="component" value="Unassembled WGS sequence"/>
</dbReference>
<evidence type="ECO:0000313" key="2">
    <source>
        <dbReference type="EMBL" id="MBS9335573.1"/>
    </source>
</evidence>
<dbReference type="Pfam" id="PF18734">
    <property type="entry name" value="HEPN_AbiU2"/>
    <property type="match status" value="1"/>
</dbReference>
<evidence type="ECO:0000259" key="1">
    <source>
        <dbReference type="Pfam" id="PF18734"/>
    </source>
</evidence>
<dbReference type="RefSeq" id="WP_213820162.1">
    <property type="nucleotide sequence ID" value="NZ_JAAMFI010000004.1"/>
</dbReference>
<sequence length="220" mass="25865">MALDNNKQKKMQQLDERDAIEEEMNWLFRSVVNSIRLFGHVIAVSNYAKENALRKYGDYFGFSQQVMQKQLLLELAKLYVKNRDSHTLPRLVERSLKFLTKKNFKNYKLIPNENRSLDELKQQLLDLHKELEKLGTPINNLKKVRDNILAHNDKSISNALESIAFQHQNPITAKEVKRLVEFGEEIINTLSIVLFNKELKLIRKDYNQEIKRLVEDINGD</sequence>
<feature type="domain" description="HEPN AbiU2-like" evidence="1">
    <location>
        <begin position="38"/>
        <end position="197"/>
    </location>
</feature>
<dbReference type="EMBL" id="JAAMFI010000004">
    <property type="protein sequence ID" value="MBS9335573.1"/>
    <property type="molecule type" value="Genomic_DNA"/>
</dbReference>
<keyword evidence="3" id="KW-1185">Reference proteome</keyword>
<name>A0ABS5QQV1_9LACO</name>
<evidence type="ECO:0000313" key="3">
    <source>
        <dbReference type="Proteomes" id="UP001519418"/>
    </source>
</evidence>
<gene>
    <name evidence="2" type="ORF">G6R27_05965</name>
</gene>
<protein>
    <recommendedName>
        <fullName evidence="1">HEPN AbiU2-like domain-containing protein</fullName>
    </recommendedName>
</protein>